<proteinExistence type="predicted"/>
<name>A0A3M8DJ87_9BACL</name>
<dbReference type="Gene3D" id="3.10.310.70">
    <property type="match status" value="1"/>
</dbReference>
<gene>
    <name evidence="2" type="ORF">EDM56_16250</name>
</gene>
<dbReference type="Gene3D" id="3.20.20.140">
    <property type="entry name" value="Metal-dependent hydrolases"/>
    <property type="match status" value="1"/>
</dbReference>
<dbReference type="EMBL" id="RHHQ01000012">
    <property type="protein sequence ID" value="RNB87511.1"/>
    <property type="molecule type" value="Genomic_DNA"/>
</dbReference>
<keyword evidence="2" id="KW-0378">Hydrolase</keyword>
<comment type="caution">
    <text evidence="2">The sequence shown here is derived from an EMBL/GenBank/DDBJ whole genome shotgun (WGS) entry which is preliminary data.</text>
</comment>
<keyword evidence="3" id="KW-1185">Reference proteome</keyword>
<dbReference type="InterPro" id="IPR033932">
    <property type="entry name" value="YtcJ-like"/>
</dbReference>
<dbReference type="InterPro" id="IPR032466">
    <property type="entry name" value="Metal_Hydrolase"/>
</dbReference>
<dbReference type="PANTHER" id="PTHR22642:SF2">
    <property type="entry name" value="PROTEIN LONG AFTER FAR-RED 3"/>
    <property type="match status" value="1"/>
</dbReference>
<feature type="domain" description="Amidohydrolase 3" evidence="1">
    <location>
        <begin position="58"/>
        <end position="536"/>
    </location>
</feature>
<dbReference type="GO" id="GO:0016810">
    <property type="term" value="F:hydrolase activity, acting on carbon-nitrogen (but not peptide) bonds"/>
    <property type="evidence" value="ECO:0007669"/>
    <property type="project" value="InterPro"/>
</dbReference>
<sequence length="541" mass="60847">MQGKVADIVLTSNAVFTGYGDAPRTGAVAVAGNRILAVGTEDEIRPLVGPETKVLSYEDKLIMPGFHDFHVHVLLGSLEQQCINLLSAKSEEETAQMVKAYADEHPEYPWVIGFSWYHVHWDEKKLPHRSTLDKYIPDRPVFLFNAECHGAWLNSKALELAGITRDTPDPQFGEIARDENGEPTGFLYETAMALAKQAFEFPTERRISLLQGFLDHAAQLGVTSVGDMFPLVTMELGDLDMYRQFEEMDRLSVRIHFLTELDGDLEKPRKLRETYRSEKLQFAGLKNFLDGVPTTYTGYLLEPYADRLDTCGDTLIPKHVIEDWTVQADREGFRIRYHACGDAAVRLGLDCFAEAQRQNGARDSRHTIEHIEVLHPDDLPRFSELGVIPSIQPEHLASDTFAGHTYLARLGPERSRRTWPINSLQKSGATLAFGSDFPVVGLDPITELYRAVTRLHNDGQPEGGWNPEERISMADALRAYTSGAAYGNFREHDLGTLEAGKLADIVVLDQNLFAVEHERIRDTKVSLTMMDGKIVYQKEEE</sequence>
<dbReference type="CDD" id="cd01300">
    <property type="entry name" value="YtcJ_like"/>
    <property type="match status" value="1"/>
</dbReference>
<reference evidence="2 3" key="1">
    <citation type="submission" date="2018-10" db="EMBL/GenBank/DDBJ databases">
        <title>Phylogenomics of Brevibacillus.</title>
        <authorList>
            <person name="Dunlap C."/>
        </authorList>
    </citation>
    <scope>NUCLEOTIDE SEQUENCE [LARGE SCALE GENOMIC DNA]</scope>
    <source>
        <strain evidence="2 3">JCM 15716</strain>
    </source>
</reference>
<dbReference type="SUPFAM" id="SSF51556">
    <property type="entry name" value="Metallo-dependent hydrolases"/>
    <property type="match status" value="1"/>
</dbReference>
<evidence type="ECO:0000313" key="3">
    <source>
        <dbReference type="Proteomes" id="UP000271031"/>
    </source>
</evidence>
<evidence type="ECO:0000313" key="2">
    <source>
        <dbReference type="EMBL" id="RNB87511.1"/>
    </source>
</evidence>
<dbReference type="SUPFAM" id="SSF51338">
    <property type="entry name" value="Composite domain of metallo-dependent hydrolases"/>
    <property type="match status" value="1"/>
</dbReference>
<accession>A0A3M8DJ87</accession>
<organism evidence="2 3">
    <name type="scientific">Brevibacillus fluminis</name>
    <dbReference type="NCBI Taxonomy" id="511487"/>
    <lineage>
        <taxon>Bacteria</taxon>
        <taxon>Bacillati</taxon>
        <taxon>Bacillota</taxon>
        <taxon>Bacilli</taxon>
        <taxon>Bacillales</taxon>
        <taxon>Paenibacillaceae</taxon>
        <taxon>Brevibacillus</taxon>
    </lineage>
</organism>
<protein>
    <submittedName>
        <fullName evidence="2">Amidohydrolase</fullName>
    </submittedName>
</protein>
<dbReference type="InterPro" id="IPR013108">
    <property type="entry name" value="Amidohydro_3"/>
</dbReference>
<dbReference type="Proteomes" id="UP000271031">
    <property type="component" value="Unassembled WGS sequence"/>
</dbReference>
<dbReference type="InterPro" id="IPR011059">
    <property type="entry name" value="Metal-dep_hydrolase_composite"/>
</dbReference>
<dbReference type="Pfam" id="PF07969">
    <property type="entry name" value="Amidohydro_3"/>
    <property type="match status" value="1"/>
</dbReference>
<evidence type="ECO:0000259" key="1">
    <source>
        <dbReference type="Pfam" id="PF07969"/>
    </source>
</evidence>
<dbReference type="PANTHER" id="PTHR22642">
    <property type="entry name" value="IMIDAZOLONEPROPIONASE"/>
    <property type="match status" value="1"/>
</dbReference>
<dbReference type="Gene3D" id="2.30.40.10">
    <property type="entry name" value="Urease, subunit C, domain 1"/>
    <property type="match status" value="1"/>
</dbReference>
<dbReference type="AlphaFoldDB" id="A0A3M8DJ87"/>
<dbReference type="OrthoDB" id="9767366at2"/>